<organism evidence="2 3">
    <name type="scientific">Periplaneta americana</name>
    <name type="common">American cockroach</name>
    <name type="synonym">Blatta americana</name>
    <dbReference type="NCBI Taxonomy" id="6978"/>
    <lineage>
        <taxon>Eukaryota</taxon>
        <taxon>Metazoa</taxon>
        <taxon>Ecdysozoa</taxon>
        <taxon>Arthropoda</taxon>
        <taxon>Hexapoda</taxon>
        <taxon>Insecta</taxon>
        <taxon>Pterygota</taxon>
        <taxon>Neoptera</taxon>
        <taxon>Polyneoptera</taxon>
        <taxon>Dictyoptera</taxon>
        <taxon>Blattodea</taxon>
        <taxon>Blattoidea</taxon>
        <taxon>Blattidae</taxon>
        <taxon>Blattinae</taxon>
        <taxon>Periplaneta</taxon>
    </lineage>
</organism>
<feature type="region of interest" description="Disordered" evidence="1">
    <location>
        <begin position="157"/>
        <end position="227"/>
    </location>
</feature>
<protein>
    <submittedName>
        <fullName evidence="2">Uncharacterized protein</fullName>
    </submittedName>
</protein>
<name>A0ABQ8TX36_PERAM</name>
<comment type="caution">
    <text evidence="2">The sequence shown here is derived from an EMBL/GenBank/DDBJ whole genome shotgun (WGS) entry which is preliminary data.</text>
</comment>
<sequence length="289" mass="32395">MGKSIAASGIELATPQFVAQHFNRDVTEYTDKRITEKADCLTWFRLGAWRALKIVNEEEARICPLCGRSETSHHILSECEATEALRKRFLPESIITSSRGHLATYDILNNAKFCESMGKFMAKVRQLRVELTEGEGAEEIREELFISVVMSSINTERMSVPQESRSRGLHGALRDGARRREERGKGLRGEGDCARSWLRSEGGTDPPESSREVRRSSSVRDDSRMDTRVELSRLRRCGTDSSKKSADEARSVRTVTAATPPNVRGIIKAAITHPTVQTLHRLTFTSSDQ</sequence>
<keyword evidence="3" id="KW-1185">Reference proteome</keyword>
<dbReference type="Proteomes" id="UP001148838">
    <property type="component" value="Unassembled WGS sequence"/>
</dbReference>
<dbReference type="EMBL" id="JAJSOF020000001">
    <property type="protein sequence ID" value="KAJ4451287.1"/>
    <property type="molecule type" value="Genomic_DNA"/>
</dbReference>
<feature type="compositionally biased region" description="Basic and acidic residues" evidence="1">
    <location>
        <begin position="172"/>
        <end position="193"/>
    </location>
</feature>
<gene>
    <name evidence="2" type="ORF">ANN_02748</name>
</gene>
<proteinExistence type="predicted"/>
<feature type="compositionally biased region" description="Basic and acidic residues" evidence="1">
    <location>
        <begin position="208"/>
        <end position="227"/>
    </location>
</feature>
<accession>A0ABQ8TX36</accession>
<evidence type="ECO:0000313" key="2">
    <source>
        <dbReference type="EMBL" id="KAJ4451287.1"/>
    </source>
</evidence>
<evidence type="ECO:0000313" key="3">
    <source>
        <dbReference type="Proteomes" id="UP001148838"/>
    </source>
</evidence>
<evidence type="ECO:0000256" key="1">
    <source>
        <dbReference type="SAM" id="MobiDB-lite"/>
    </source>
</evidence>
<reference evidence="2 3" key="1">
    <citation type="journal article" date="2022" name="Allergy">
        <title>Genome assembly and annotation of Periplaneta americana reveal a comprehensive cockroach allergen profile.</title>
        <authorList>
            <person name="Wang L."/>
            <person name="Xiong Q."/>
            <person name="Saelim N."/>
            <person name="Wang L."/>
            <person name="Nong W."/>
            <person name="Wan A.T."/>
            <person name="Shi M."/>
            <person name="Liu X."/>
            <person name="Cao Q."/>
            <person name="Hui J.H.L."/>
            <person name="Sookrung N."/>
            <person name="Leung T.F."/>
            <person name="Tungtrongchitr A."/>
            <person name="Tsui S.K.W."/>
        </authorList>
    </citation>
    <scope>NUCLEOTIDE SEQUENCE [LARGE SCALE GENOMIC DNA]</scope>
    <source>
        <strain evidence="2">PWHHKU_190912</strain>
    </source>
</reference>